<dbReference type="Gene3D" id="1.25.40.10">
    <property type="entry name" value="Tetratricopeptide repeat domain"/>
    <property type="match status" value="3"/>
</dbReference>
<evidence type="ECO:0000256" key="1">
    <source>
        <dbReference type="ARBA" id="ARBA00007626"/>
    </source>
</evidence>
<dbReference type="Pfam" id="PF01535">
    <property type="entry name" value="PPR"/>
    <property type="match status" value="2"/>
</dbReference>
<feature type="repeat" description="PPR" evidence="3">
    <location>
        <begin position="334"/>
        <end position="368"/>
    </location>
</feature>
<dbReference type="InterPro" id="IPR011990">
    <property type="entry name" value="TPR-like_helical_dom_sf"/>
</dbReference>
<dbReference type="GO" id="GO:0031930">
    <property type="term" value="P:mitochondria-nucleus signaling pathway"/>
    <property type="evidence" value="ECO:0007669"/>
    <property type="project" value="TreeGrafter"/>
</dbReference>
<dbReference type="PROSITE" id="PS51375">
    <property type="entry name" value="PPR"/>
    <property type="match status" value="6"/>
</dbReference>
<evidence type="ECO:0008006" key="7">
    <source>
        <dbReference type="Google" id="ProtNLM"/>
    </source>
</evidence>
<keyword evidence="6" id="KW-1185">Reference proteome</keyword>
<dbReference type="PANTHER" id="PTHR47936">
    <property type="entry name" value="PPR_LONG DOMAIN-CONTAINING PROTEIN"/>
    <property type="match status" value="1"/>
</dbReference>
<comment type="caution">
    <text evidence="5">The sequence shown here is derived from an EMBL/GenBank/DDBJ whole genome shotgun (WGS) entry which is preliminary data.</text>
</comment>
<dbReference type="AlphaFoldDB" id="A0A843XV99"/>
<dbReference type="NCBIfam" id="TIGR00756">
    <property type="entry name" value="PPR"/>
    <property type="match status" value="6"/>
</dbReference>
<feature type="repeat" description="PPR" evidence="3">
    <location>
        <begin position="264"/>
        <end position="298"/>
    </location>
</feature>
<protein>
    <recommendedName>
        <fullName evidence="7">Pentatricopeptide repeat-containing protein</fullName>
    </recommendedName>
</protein>
<sequence length="572" mass="64097">MSYTGRRRDQKRRGVEPMLGSARGSRLRRSAPSQHHRPLGFAAEVRCSSLSPQPPAATSSPLAANHLTDAAVPHSPPPTVSDEDGHGQLIAEIAGKVCEAIRHRTRWEATLLDDLSPVYPRRMLFHPGCVREVLRRQSSNPILSLRYFLWVSSVSSSFSPDTATSTALFERLVDARAWGAVLFVIRSTKCRPEKASLESFLKRLCANRVLEEALEALALLKKEMNFTPSLHVWNTALRTSVRGGMPSLAWRFYSYMMQSGVIGDVSTVGYLIRALCAENRLSEAYSLLRGVAKDGIVPDVISLTKLVSGFTKEKNYGTMSELLHMMIAMGRPPDIFTYQTIIHGLCENGMGAEAFRVFEELKQRGYSPDVATYTSMIDGLCKMGRTEDALRLWREMVERGLEPNEYTYNVLIDHYWKMGNPDGARRIYHEMLAKEHCENLVICNTMIAGLSLQGLMEESVEIFKEMPSKGIDPDVITYNTLIQGFCKNGKIIEAMKVYNELLCTCLHPTCSSYEPLLQNLCKEGKMQDAINMLNDMVPRQPKVLLGHLSHTLTPLACAVTLRGSRRQHPLRS</sequence>
<dbReference type="SUPFAM" id="SSF48452">
    <property type="entry name" value="TPR-like"/>
    <property type="match status" value="1"/>
</dbReference>
<reference evidence="5" key="1">
    <citation type="submission" date="2017-07" db="EMBL/GenBank/DDBJ databases">
        <title>Taro Niue Genome Assembly and Annotation.</title>
        <authorList>
            <person name="Atibalentja N."/>
            <person name="Keating K."/>
            <person name="Fields C.J."/>
        </authorList>
    </citation>
    <scope>NUCLEOTIDE SEQUENCE</scope>
    <source>
        <strain evidence="5">Niue_2</strain>
        <tissue evidence="5">Leaf</tissue>
    </source>
</reference>
<evidence type="ECO:0000256" key="4">
    <source>
        <dbReference type="SAM" id="MobiDB-lite"/>
    </source>
</evidence>
<dbReference type="EMBL" id="NMUH01015398">
    <property type="protein sequence ID" value="MQM23206.1"/>
    <property type="molecule type" value="Genomic_DNA"/>
</dbReference>
<feature type="repeat" description="PPR" evidence="3">
    <location>
        <begin position="439"/>
        <end position="473"/>
    </location>
</feature>
<proteinExistence type="inferred from homology"/>
<name>A0A843XV99_COLES</name>
<evidence type="ECO:0000256" key="2">
    <source>
        <dbReference type="ARBA" id="ARBA00022737"/>
    </source>
</evidence>
<dbReference type="OrthoDB" id="185373at2759"/>
<evidence type="ECO:0000313" key="5">
    <source>
        <dbReference type="EMBL" id="MQM23206.1"/>
    </source>
</evidence>
<keyword evidence="2" id="KW-0677">Repeat</keyword>
<feature type="repeat" description="PPR" evidence="3">
    <location>
        <begin position="369"/>
        <end position="403"/>
    </location>
</feature>
<feature type="repeat" description="PPR" evidence="3">
    <location>
        <begin position="474"/>
        <end position="508"/>
    </location>
</feature>
<feature type="region of interest" description="Disordered" evidence="4">
    <location>
        <begin position="1"/>
        <end position="42"/>
    </location>
</feature>
<dbReference type="Pfam" id="PF13041">
    <property type="entry name" value="PPR_2"/>
    <property type="match status" value="2"/>
</dbReference>
<feature type="repeat" description="PPR" evidence="3">
    <location>
        <begin position="404"/>
        <end position="438"/>
    </location>
</feature>
<dbReference type="InterPro" id="IPR002885">
    <property type="entry name" value="PPR_rpt"/>
</dbReference>
<organism evidence="5 6">
    <name type="scientific">Colocasia esculenta</name>
    <name type="common">Wild taro</name>
    <name type="synonym">Arum esculentum</name>
    <dbReference type="NCBI Taxonomy" id="4460"/>
    <lineage>
        <taxon>Eukaryota</taxon>
        <taxon>Viridiplantae</taxon>
        <taxon>Streptophyta</taxon>
        <taxon>Embryophyta</taxon>
        <taxon>Tracheophyta</taxon>
        <taxon>Spermatophyta</taxon>
        <taxon>Magnoliopsida</taxon>
        <taxon>Liliopsida</taxon>
        <taxon>Araceae</taxon>
        <taxon>Aroideae</taxon>
        <taxon>Colocasieae</taxon>
        <taxon>Colocasia</taxon>
    </lineage>
</organism>
<accession>A0A843XV99</accession>
<dbReference type="Proteomes" id="UP000652761">
    <property type="component" value="Unassembled WGS sequence"/>
</dbReference>
<dbReference type="PANTHER" id="PTHR47936:SF7">
    <property type="entry name" value="TETRATRICOPEPTIDE-LIKE HELICAL DOMAIN SUPERFAMILY"/>
    <property type="match status" value="1"/>
</dbReference>
<evidence type="ECO:0000313" key="6">
    <source>
        <dbReference type="Proteomes" id="UP000652761"/>
    </source>
</evidence>
<gene>
    <name evidence="5" type="ORF">Taro_056269</name>
</gene>
<comment type="similarity">
    <text evidence="1">Belongs to the PPR family. P subfamily.</text>
</comment>
<evidence type="ECO:0000256" key="3">
    <source>
        <dbReference type="PROSITE-ProRule" id="PRU00708"/>
    </source>
</evidence>
<feature type="compositionally biased region" description="Basic residues" evidence="4">
    <location>
        <begin position="25"/>
        <end position="38"/>
    </location>
</feature>
<dbReference type="Pfam" id="PF13812">
    <property type="entry name" value="PPR_3"/>
    <property type="match status" value="1"/>
</dbReference>
<dbReference type="GO" id="GO:0009507">
    <property type="term" value="C:chloroplast"/>
    <property type="evidence" value="ECO:0007669"/>
    <property type="project" value="TreeGrafter"/>
</dbReference>
<dbReference type="GO" id="GO:0010019">
    <property type="term" value="P:chloroplast-nucleus signaling pathway"/>
    <property type="evidence" value="ECO:0007669"/>
    <property type="project" value="TreeGrafter"/>
</dbReference>